<name>A0A8J2I5A6_9PLEO</name>
<evidence type="ECO:0000256" key="5">
    <source>
        <dbReference type="SAM" id="Phobius"/>
    </source>
</evidence>
<evidence type="ECO:0000256" key="1">
    <source>
        <dbReference type="ARBA" id="ARBA00004141"/>
    </source>
</evidence>
<accession>A0A8J2I5A6</accession>
<feature type="transmembrane region" description="Helical" evidence="5">
    <location>
        <begin position="179"/>
        <end position="200"/>
    </location>
</feature>
<dbReference type="Pfam" id="PF03619">
    <property type="entry name" value="Solute_trans_a"/>
    <property type="match status" value="1"/>
</dbReference>
<keyword evidence="2 5" id="KW-0812">Transmembrane</keyword>
<evidence type="ECO:0000313" key="6">
    <source>
        <dbReference type="EMBL" id="CAG5178358.1"/>
    </source>
</evidence>
<gene>
    <name evidence="6" type="ORF">ALTATR162_LOCUS8660</name>
</gene>
<feature type="transmembrane region" description="Helical" evidence="5">
    <location>
        <begin position="26"/>
        <end position="47"/>
    </location>
</feature>
<dbReference type="PANTHER" id="PTHR23423">
    <property type="entry name" value="ORGANIC SOLUTE TRANSPORTER-RELATED"/>
    <property type="match status" value="1"/>
</dbReference>
<comment type="caution">
    <text evidence="6">The sequence shown here is derived from an EMBL/GenBank/DDBJ whole genome shotgun (WGS) entry which is preliminary data.</text>
</comment>
<dbReference type="EMBL" id="CAJRGZ010000023">
    <property type="protein sequence ID" value="CAG5178358.1"/>
    <property type="molecule type" value="Genomic_DNA"/>
</dbReference>
<keyword evidence="4 5" id="KW-0472">Membrane</keyword>
<comment type="subcellular location">
    <subcellularLocation>
        <location evidence="1">Membrane</location>
        <topology evidence="1">Multi-pass membrane protein</topology>
    </subcellularLocation>
</comment>
<dbReference type="InterPro" id="IPR005178">
    <property type="entry name" value="Ostalpha/TMEM184C"/>
</dbReference>
<feature type="transmembrane region" description="Helical" evidence="5">
    <location>
        <begin position="212"/>
        <end position="234"/>
    </location>
</feature>
<evidence type="ECO:0000256" key="2">
    <source>
        <dbReference type="ARBA" id="ARBA00022692"/>
    </source>
</evidence>
<evidence type="ECO:0000256" key="4">
    <source>
        <dbReference type="ARBA" id="ARBA00023136"/>
    </source>
</evidence>
<proteinExistence type="predicted"/>
<evidence type="ECO:0000313" key="7">
    <source>
        <dbReference type="Proteomes" id="UP000676310"/>
    </source>
</evidence>
<dbReference type="SMART" id="SM01417">
    <property type="entry name" value="Solute_trans_a"/>
    <property type="match status" value="1"/>
</dbReference>
<sequence>MAKCDNPLSVGVHESPLFGNMTAHELLVTIATASSIVAISLSLYLVYRHVTNYTQPKLQKLIIRIVLMVPIYAICCTLSIPFYKASVYLGAIYKFYESLAIASFFLLLCRYLHTDLHSVKYVLRRKTTNTPDSSKYFSIIWVCILQFCVVKFADALTKCITEAVDVYCKTSNYANHARIWIQVIEIISLVTAMICLLQFYKQTKLELAVHRPLLKFLAIKLVVFLFYVQSFIFSHLTRKGSEMSPTDKISYPSLAVGIPKAVLCFEMALVSMLHLYAYPYDVFQTYKTVDNSEESGTHDNHIGNDQAIGLSLQDDAALLPRKMHWTKAIIHVLSFKDLWRALLHSYRSVVDHRRKRTVAQHTATHSGQSVEPFVTTSLAEALEMMKRRNDN</sequence>
<dbReference type="OrthoDB" id="5348404at2759"/>
<dbReference type="Proteomes" id="UP000676310">
    <property type="component" value="Unassembled WGS sequence"/>
</dbReference>
<feature type="transmembrane region" description="Helical" evidence="5">
    <location>
        <begin position="61"/>
        <end position="83"/>
    </location>
</feature>
<keyword evidence="3 5" id="KW-1133">Transmembrane helix</keyword>
<dbReference type="RefSeq" id="XP_043172228.1">
    <property type="nucleotide sequence ID" value="XM_043316293.1"/>
</dbReference>
<dbReference type="AlphaFoldDB" id="A0A8J2I5A6"/>
<dbReference type="GO" id="GO:0016020">
    <property type="term" value="C:membrane"/>
    <property type="evidence" value="ECO:0007669"/>
    <property type="project" value="UniProtKB-SubCell"/>
</dbReference>
<dbReference type="GeneID" id="67020795"/>
<protein>
    <recommendedName>
        <fullName evidence="8">DUF300-domain-containing protein</fullName>
    </recommendedName>
</protein>
<evidence type="ECO:0008006" key="8">
    <source>
        <dbReference type="Google" id="ProtNLM"/>
    </source>
</evidence>
<organism evidence="6 7">
    <name type="scientific">Alternaria atra</name>
    <dbReference type="NCBI Taxonomy" id="119953"/>
    <lineage>
        <taxon>Eukaryota</taxon>
        <taxon>Fungi</taxon>
        <taxon>Dikarya</taxon>
        <taxon>Ascomycota</taxon>
        <taxon>Pezizomycotina</taxon>
        <taxon>Dothideomycetes</taxon>
        <taxon>Pleosporomycetidae</taxon>
        <taxon>Pleosporales</taxon>
        <taxon>Pleosporineae</taxon>
        <taxon>Pleosporaceae</taxon>
        <taxon>Alternaria</taxon>
        <taxon>Alternaria sect. Ulocladioides</taxon>
    </lineage>
</organism>
<feature type="transmembrane region" description="Helical" evidence="5">
    <location>
        <begin position="254"/>
        <end position="277"/>
    </location>
</feature>
<feature type="transmembrane region" description="Helical" evidence="5">
    <location>
        <begin position="95"/>
        <end position="113"/>
    </location>
</feature>
<evidence type="ECO:0000256" key="3">
    <source>
        <dbReference type="ARBA" id="ARBA00022989"/>
    </source>
</evidence>
<reference evidence="6" key="1">
    <citation type="submission" date="2021-05" db="EMBL/GenBank/DDBJ databases">
        <authorList>
            <person name="Stam R."/>
        </authorList>
    </citation>
    <scope>NUCLEOTIDE SEQUENCE</scope>
    <source>
        <strain evidence="6">CS162</strain>
    </source>
</reference>
<feature type="transmembrane region" description="Helical" evidence="5">
    <location>
        <begin position="134"/>
        <end position="153"/>
    </location>
</feature>
<keyword evidence="7" id="KW-1185">Reference proteome</keyword>